<dbReference type="EMBL" id="LZIT01000094">
    <property type="protein sequence ID" value="OBG41304.1"/>
    <property type="molecule type" value="Genomic_DNA"/>
</dbReference>
<accession>A0ABD6P2U4</accession>
<evidence type="ECO:0000313" key="2">
    <source>
        <dbReference type="EMBL" id="OBG41304.1"/>
    </source>
</evidence>
<organism evidence="2 3">
    <name type="scientific">Mycobacterium alsense</name>
    <dbReference type="NCBI Taxonomy" id="324058"/>
    <lineage>
        <taxon>Bacteria</taxon>
        <taxon>Bacillati</taxon>
        <taxon>Actinomycetota</taxon>
        <taxon>Actinomycetes</taxon>
        <taxon>Mycobacteriales</taxon>
        <taxon>Mycobacteriaceae</taxon>
        <taxon>Mycobacterium</taxon>
    </lineage>
</organism>
<proteinExistence type="predicted"/>
<keyword evidence="1" id="KW-0732">Signal</keyword>
<evidence type="ECO:0008006" key="4">
    <source>
        <dbReference type="Google" id="ProtNLM"/>
    </source>
</evidence>
<dbReference type="InterPro" id="IPR016793">
    <property type="entry name" value="UCP021591"/>
</dbReference>
<dbReference type="Proteomes" id="UP000092086">
    <property type="component" value="Unassembled WGS sequence"/>
</dbReference>
<sequence length="144" mass="15465">MSTTAMIAKKPLGAAAALVLGLTGLLVSPGPAHADPVWHQVVYIVSSRNPAYVDIFYQDQDPTLFSDYSHNPYQFTPQVHADIAPGKPWVQPVNLLNPDQWAMVTVTTGREPGTPGIQCDLSVDGKVVVSKVGPKGALCSLRTW</sequence>
<feature type="chain" id="PRO_5044844091" description="Mycobacterium membrane protein" evidence="1">
    <location>
        <begin position="35"/>
        <end position="144"/>
    </location>
</feature>
<protein>
    <recommendedName>
        <fullName evidence="4">Mycobacterium membrane protein</fullName>
    </recommendedName>
</protein>
<dbReference type="PIRSF" id="PIRSF021591">
    <property type="entry name" value="UCP021591"/>
    <property type="match status" value="1"/>
</dbReference>
<gene>
    <name evidence="2" type="ORF">A5672_12575</name>
</gene>
<comment type="caution">
    <text evidence="2">The sequence shown here is derived from an EMBL/GenBank/DDBJ whole genome shotgun (WGS) entry which is preliminary data.</text>
</comment>
<feature type="signal peptide" evidence="1">
    <location>
        <begin position="1"/>
        <end position="34"/>
    </location>
</feature>
<evidence type="ECO:0000256" key="1">
    <source>
        <dbReference type="SAM" id="SignalP"/>
    </source>
</evidence>
<reference evidence="2 3" key="1">
    <citation type="submission" date="2016-06" db="EMBL/GenBank/DDBJ databases">
        <authorList>
            <person name="Sutton G."/>
            <person name="Brinkac L."/>
            <person name="Sanka R."/>
            <person name="Adams M."/>
            <person name="Lau E."/>
            <person name="Sam S."/>
            <person name="Sreng N."/>
            <person name="Him V."/>
            <person name="Kerleguer A."/>
            <person name="Cheng S."/>
        </authorList>
    </citation>
    <scope>NUCLEOTIDE SEQUENCE [LARGE SCALE GENOMIC DNA]</scope>
    <source>
        <strain evidence="2 3">E2978</strain>
    </source>
</reference>
<evidence type="ECO:0000313" key="3">
    <source>
        <dbReference type="Proteomes" id="UP000092086"/>
    </source>
</evidence>
<name>A0ABD6P2U4_9MYCO</name>
<dbReference type="AlphaFoldDB" id="A0ABD6P2U4"/>